<dbReference type="EMBL" id="JAVRJZ010000018">
    <property type="protein sequence ID" value="KAK2708410.1"/>
    <property type="molecule type" value="Genomic_DNA"/>
</dbReference>
<proteinExistence type="predicted"/>
<accession>A0AA88HFZ3</accession>
<gene>
    <name evidence="2" type="ORF">QYM36_014127</name>
</gene>
<name>A0AA88HFZ3_ARTSF</name>
<reference evidence="2" key="1">
    <citation type="submission" date="2023-07" db="EMBL/GenBank/DDBJ databases">
        <title>Chromosome-level genome assembly of Artemia franciscana.</title>
        <authorList>
            <person name="Jo E."/>
        </authorList>
    </citation>
    <scope>NUCLEOTIDE SEQUENCE</scope>
    <source>
        <tissue evidence="2">Whole body</tissue>
    </source>
</reference>
<evidence type="ECO:0000313" key="3">
    <source>
        <dbReference type="Proteomes" id="UP001187531"/>
    </source>
</evidence>
<evidence type="ECO:0000256" key="1">
    <source>
        <dbReference type="SAM" id="SignalP"/>
    </source>
</evidence>
<evidence type="ECO:0000313" key="2">
    <source>
        <dbReference type="EMBL" id="KAK2708410.1"/>
    </source>
</evidence>
<sequence>MYSRLRVLLVFLFLCLATATPRDTPLYFTEGQRKRTDNDVTLRKFYCPASEKSIENQRCKNDGFLPPSEVFNEDIVEDFDSHIFQSRFEMDDGDILDNMLPQLINKEGLNEEELEFMKHVREEPEIISPARYVKHKKTSSKTEHTENTWLKVPMNFQTGNQRILPQSNYERIGDNLDNIGDRILTMKKLSQQLHESGSNTEEANRETLDAMDSVSTMLNILSLKTTSQQRKFGSGNPALGQLRNVLPLLQRLQF</sequence>
<protein>
    <submittedName>
        <fullName evidence="2">Uncharacterized protein</fullName>
    </submittedName>
</protein>
<organism evidence="2 3">
    <name type="scientific">Artemia franciscana</name>
    <name type="common">Brine shrimp</name>
    <name type="synonym">Artemia sanfranciscana</name>
    <dbReference type="NCBI Taxonomy" id="6661"/>
    <lineage>
        <taxon>Eukaryota</taxon>
        <taxon>Metazoa</taxon>
        <taxon>Ecdysozoa</taxon>
        <taxon>Arthropoda</taxon>
        <taxon>Crustacea</taxon>
        <taxon>Branchiopoda</taxon>
        <taxon>Anostraca</taxon>
        <taxon>Artemiidae</taxon>
        <taxon>Artemia</taxon>
    </lineage>
</organism>
<keyword evidence="1" id="KW-0732">Signal</keyword>
<feature type="chain" id="PRO_5041725810" evidence="1">
    <location>
        <begin position="20"/>
        <end position="254"/>
    </location>
</feature>
<feature type="signal peptide" evidence="1">
    <location>
        <begin position="1"/>
        <end position="19"/>
    </location>
</feature>
<comment type="caution">
    <text evidence="2">The sequence shown here is derived from an EMBL/GenBank/DDBJ whole genome shotgun (WGS) entry which is preliminary data.</text>
</comment>
<dbReference type="Proteomes" id="UP001187531">
    <property type="component" value="Unassembled WGS sequence"/>
</dbReference>
<dbReference type="AlphaFoldDB" id="A0AA88HFZ3"/>
<keyword evidence="3" id="KW-1185">Reference proteome</keyword>